<evidence type="ECO:0000256" key="2">
    <source>
        <dbReference type="ARBA" id="ARBA00005983"/>
    </source>
</evidence>
<dbReference type="Gene3D" id="3.40.50.10330">
    <property type="entry name" value="Probable inorganic polyphosphate/atp-NAD kinase, domain 1"/>
    <property type="match status" value="1"/>
</dbReference>
<evidence type="ECO:0000313" key="10">
    <source>
        <dbReference type="EMBL" id="GAA0363973.1"/>
    </source>
</evidence>
<evidence type="ECO:0000256" key="8">
    <source>
        <dbReference type="ARBA" id="ARBA00023264"/>
    </source>
</evidence>
<dbReference type="GO" id="GO:0016301">
    <property type="term" value="F:kinase activity"/>
    <property type="evidence" value="ECO:0007669"/>
    <property type="project" value="UniProtKB-KW"/>
</dbReference>
<dbReference type="PANTHER" id="PTHR12358">
    <property type="entry name" value="SPHINGOSINE KINASE"/>
    <property type="match status" value="1"/>
</dbReference>
<dbReference type="RefSeq" id="WP_343755389.1">
    <property type="nucleotide sequence ID" value="NZ_BAAACW010000096.1"/>
</dbReference>
<keyword evidence="7" id="KW-0444">Lipid biosynthesis</keyword>
<comment type="caution">
    <text evidence="10">The sequence shown here is derived from an EMBL/GenBank/DDBJ whole genome shotgun (WGS) entry which is preliminary data.</text>
</comment>
<dbReference type="Proteomes" id="UP001501166">
    <property type="component" value="Unassembled WGS sequence"/>
</dbReference>
<feature type="domain" description="DAGKc" evidence="9">
    <location>
        <begin position="1"/>
        <end position="134"/>
    </location>
</feature>
<dbReference type="Gene3D" id="2.60.200.40">
    <property type="match status" value="1"/>
</dbReference>
<gene>
    <name evidence="10" type="ORF">GCM10008932_15520</name>
</gene>
<keyword evidence="4" id="KW-0547">Nucleotide-binding</keyword>
<evidence type="ECO:0000256" key="4">
    <source>
        <dbReference type="ARBA" id="ARBA00022741"/>
    </source>
</evidence>
<protein>
    <submittedName>
        <fullName evidence="10">Diacylglycerol kinase family protein</fullName>
    </submittedName>
</protein>
<dbReference type="Pfam" id="PF19279">
    <property type="entry name" value="YegS_C"/>
    <property type="match status" value="1"/>
</dbReference>
<dbReference type="InterPro" id="IPR001206">
    <property type="entry name" value="Diacylglycerol_kinase_cat_dom"/>
</dbReference>
<name>A0ABN0XHG8_9LACT</name>
<evidence type="ECO:0000256" key="6">
    <source>
        <dbReference type="ARBA" id="ARBA00022840"/>
    </source>
</evidence>
<accession>A0ABN0XHG8</accession>
<keyword evidence="8" id="KW-1208">Phospholipid metabolism</keyword>
<keyword evidence="6" id="KW-0067">ATP-binding</keyword>
<keyword evidence="7" id="KW-0594">Phospholipid biosynthesis</keyword>
<dbReference type="PANTHER" id="PTHR12358:SF54">
    <property type="entry name" value="SPHINGOSINE KINASE RELATED PROTEIN"/>
    <property type="match status" value="1"/>
</dbReference>
<dbReference type="Pfam" id="PF00781">
    <property type="entry name" value="DAGK_cat"/>
    <property type="match status" value="1"/>
</dbReference>
<dbReference type="InterPro" id="IPR017438">
    <property type="entry name" value="ATP-NAD_kinase_N"/>
</dbReference>
<evidence type="ECO:0000313" key="11">
    <source>
        <dbReference type="Proteomes" id="UP001501166"/>
    </source>
</evidence>
<evidence type="ECO:0000259" key="9">
    <source>
        <dbReference type="PROSITE" id="PS50146"/>
    </source>
</evidence>
<evidence type="ECO:0000256" key="7">
    <source>
        <dbReference type="ARBA" id="ARBA00023209"/>
    </source>
</evidence>
<dbReference type="InterPro" id="IPR045540">
    <property type="entry name" value="YegS/DAGK_C"/>
</dbReference>
<dbReference type="SUPFAM" id="SSF111331">
    <property type="entry name" value="NAD kinase/diacylglycerol kinase-like"/>
    <property type="match status" value="1"/>
</dbReference>
<evidence type="ECO:0000256" key="1">
    <source>
        <dbReference type="ARBA" id="ARBA00001946"/>
    </source>
</evidence>
<comment type="cofactor">
    <cofactor evidence="1">
        <name>Mg(2+)</name>
        <dbReference type="ChEBI" id="CHEBI:18420"/>
    </cofactor>
</comment>
<organism evidence="10 11">
    <name type="scientific">Alkalibacterium iburiense</name>
    <dbReference type="NCBI Taxonomy" id="290589"/>
    <lineage>
        <taxon>Bacteria</taxon>
        <taxon>Bacillati</taxon>
        <taxon>Bacillota</taxon>
        <taxon>Bacilli</taxon>
        <taxon>Lactobacillales</taxon>
        <taxon>Carnobacteriaceae</taxon>
        <taxon>Alkalibacterium</taxon>
    </lineage>
</organism>
<dbReference type="InterPro" id="IPR050187">
    <property type="entry name" value="Lipid_Phosphate_FormReg"/>
</dbReference>
<dbReference type="EMBL" id="BAAACW010000096">
    <property type="protein sequence ID" value="GAA0363973.1"/>
    <property type="molecule type" value="Genomic_DNA"/>
</dbReference>
<dbReference type="SMART" id="SM00046">
    <property type="entry name" value="DAGKc"/>
    <property type="match status" value="1"/>
</dbReference>
<comment type="similarity">
    <text evidence="2">Belongs to the diacylglycerol/lipid kinase family.</text>
</comment>
<evidence type="ECO:0000256" key="3">
    <source>
        <dbReference type="ARBA" id="ARBA00022679"/>
    </source>
</evidence>
<reference evidence="10 11" key="1">
    <citation type="journal article" date="2019" name="Int. J. Syst. Evol. Microbiol.">
        <title>The Global Catalogue of Microorganisms (GCM) 10K type strain sequencing project: providing services to taxonomists for standard genome sequencing and annotation.</title>
        <authorList>
            <consortium name="The Broad Institute Genomics Platform"/>
            <consortium name="The Broad Institute Genome Sequencing Center for Infectious Disease"/>
            <person name="Wu L."/>
            <person name="Ma J."/>
        </authorList>
    </citation>
    <scope>NUCLEOTIDE SEQUENCE [LARGE SCALE GENOMIC DNA]</scope>
    <source>
        <strain evidence="10 11">JCM 12662</strain>
    </source>
</reference>
<keyword evidence="3" id="KW-0808">Transferase</keyword>
<keyword evidence="7" id="KW-0443">Lipid metabolism</keyword>
<dbReference type="PROSITE" id="PS50146">
    <property type="entry name" value="DAGK"/>
    <property type="match status" value="1"/>
</dbReference>
<keyword evidence="5 10" id="KW-0418">Kinase</keyword>
<evidence type="ECO:0000256" key="5">
    <source>
        <dbReference type="ARBA" id="ARBA00022777"/>
    </source>
</evidence>
<sequence length="302" mass="34113">MTLQKLIFIVNEHSRKGKKFTRQLHRIMKDYTISYDVYKTEYKKHAMELAREFTELSDEKTLIIAVGGDGTLNEVVAGSISAQKDVPIAYIPTGSGNDFARARKLSKNIEANIKRILSVKEPTQLDILTSNVKEEPIVAVNSIGFGLDGKVIYKLGKNKNKETIGKVSYLLTVLSAYFEQKPFPLTIKSFDSNEHFDDTLLIVFANHKNFAGGIPIHPLALATDEIIDVIVLKKVNFIGLLKLIVKVLVNESHLSHEKVHSFRASSWHLTLHTPQHGQRDGELIDEAAYNMSIQTRKKKFWL</sequence>
<proteinExistence type="inferred from homology"/>
<dbReference type="InterPro" id="IPR016064">
    <property type="entry name" value="NAD/diacylglycerol_kinase_sf"/>
</dbReference>
<keyword evidence="11" id="KW-1185">Reference proteome</keyword>